<feature type="region of interest" description="Disordered" evidence="1">
    <location>
        <begin position="49"/>
        <end position="87"/>
    </location>
</feature>
<protein>
    <submittedName>
        <fullName evidence="2">Uncharacterized protein</fullName>
    </submittedName>
</protein>
<keyword evidence="4" id="KW-1185">Reference proteome</keyword>
<gene>
    <name evidence="2" type="ORF">GPM918_LOCUS35678</name>
    <name evidence="3" type="ORF">SRO942_LOCUS36397</name>
</gene>
<evidence type="ECO:0000256" key="1">
    <source>
        <dbReference type="SAM" id="MobiDB-lite"/>
    </source>
</evidence>
<accession>A0A815RGI3</accession>
<dbReference type="AlphaFoldDB" id="A0A815RGI3"/>
<dbReference type="Proteomes" id="UP000663829">
    <property type="component" value="Unassembled WGS sequence"/>
</dbReference>
<dbReference type="OrthoDB" id="6104389at2759"/>
<organism evidence="2 4">
    <name type="scientific">Didymodactylos carnosus</name>
    <dbReference type="NCBI Taxonomy" id="1234261"/>
    <lineage>
        <taxon>Eukaryota</taxon>
        <taxon>Metazoa</taxon>
        <taxon>Spiralia</taxon>
        <taxon>Gnathifera</taxon>
        <taxon>Rotifera</taxon>
        <taxon>Eurotatoria</taxon>
        <taxon>Bdelloidea</taxon>
        <taxon>Philodinida</taxon>
        <taxon>Philodinidae</taxon>
        <taxon>Didymodactylos</taxon>
    </lineage>
</organism>
<feature type="compositionally biased region" description="Basic and acidic residues" evidence="1">
    <location>
        <begin position="67"/>
        <end position="87"/>
    </location>
</feature>
<evidence type="ECO:0000313" key="2">
    <source>
        <dbReference type="EMBL" id="CAF1476964.1"/>
    </source>
</evidence>
<name>A0A815RGI3_9BILA</name>
<dbReference type="EMBL" id="CAJOBC010086343">
    <property type="protein sequence ID" value="CAF4342915.1"/>
    <property type="molecule type" value="Genomic_DNA"/>
</dbReference>
<comment type="caution">
    <text evidence="2">The sequence shown here is derived from an EMBL/GenBank/DDBJ whole genome shotgun (WGS) entry which is preliminary data.</text>
</comment>
<sequence>MPTNKCYHRVIKNAPYAVVLGYDSKIGHASASLNPSIFGKIQTEEDIIPEFDLPPSPDDNESEADDETRTNHNSKNDQEEHEDGNER</sequence>
<evidence type="ECO:0000313" key="4">
    <source>
        <dbReference type="Proteomes" id="UP000663829"/>
    </source>
</evidence>
<proteinExistence type="predicted"/>
<reference evidence="2" key="1">
    <citation type="submission" date="2021-02" db="EMBL/GenBank/DDBJ databases">
        <authorList>
            <person name="Nowell W R."/>
        </authorList>
    </citation>
    <scope>NUCLEOTIDE SEQUENCE</scope>
</reference>
<evidence type="ECO:0000313" key="3">
    <source>
        <dbReference type="EMBL" id="CAF4342915.1"/>
    </source>
</evidence>
<dbReference type="EMBL" id="CAJNOQ010020872">
    <property type="protein sequence ID" value="CAF1476964.1"/>
    <property type="molecule type" value="Genomic_DNA"/>
</dbReference>
<dbReference type="Proteomes" id="UP000681722">
    <property type="component" value="Unassembled WGS sequence"/>
</dbReference>